<name>A0ABT2SM12_9FIRM</name>
<keyword evidence="3" id="KW-1185">Reference proteome</keyword>
<organism evidence="2 3">
    <name type="scientific">Muricoprocola aceti</name>
    <dbReference type="NCBI Taxonomy" id="2981772"/>
    <lineage>
        <taxon>Bacteria</taxon>
        <taxon>Bacillati</taxon>
        <taxon>Bacillota</taxon>
        <taxon>Clostridia</taxon>
        <taxon>Lachnospirales</taxon>
        <taxon>Lachnospiraceae</taxon>
        <taxon>Muricoprocola</taxon>
    </lineage>
</organism>
<dbReference type="Proteomes" id="UP001652338">
    <property type="component" value="Unassembled WGS sequence"/>
</dbReference>
<sequence length="103" mass="10954">AGFLAGLLTHAGVLKKDKNVPAAIFGGLEVLLVTGPLLDTCSLFLMTNEINKASAAAIYASGLPVNAIHALATFLTVLLLEKPIMEKLNRIKVKYGMMEEDEA</sequence>
<feature type="transmembrane region" description="Helical" evidence="1">
    <location>
        <begin position="20"/>
        <end position="38"/>
    </location>
</feature>
<dbReference type="Gene3D" id="1.10.1760.20">
    <property type="match status" value="1"/>
</dbReference>
<keyword evidence="1" id="KW-0812">Transmembrane</keyword>
<keyword evidence="1" id="KW-0472">Membrane</keyword>
<gene>
    <name evidence="2" type="ORF">OCV47_09325</name>
</gene>
<evidence type="ECO:0000313" key="2">
    <source>
        <dbReference type="EMBL" id="MCU6725548.1"/>
    </source>
</evidence>
<comment type="caution">
    <text evidence="2">The sequence shown here is derived from an EMBL/GenBank/DDBJ whole genome shotgun (WGS) entry which is preliminary data.</text>
</comment>
<evidence type="ECO:0000256" key="1">
    <source>
        <dbReference type="SAM" id="Phobius"/>
    </source>
</evidence>
<keyword evidence="1" id="KW-1133">Transmembrane helix</keyword>
<proteinExistence type="predicted"/>
<feature type="transmembrane region" description="Helical" evidence="1">
    <location>
        <begin position="58"/>
        <end position="80"/>
    </location>
</feature>
<protein>
    <submittedName>
        <fullName evidence="2">ECF transporter S component</fullName>
    </submittedName>
</protein>
<reference evidence="2 3" key="1">
    <citation type="journal article" date="2021" name="ISME Commun">
        <title>Automated analysis of genomic sequences facilitates high-throughput and comprehensive description of bacteria.</title>
        <authorList>
            <person name="Hitch T.C.A."/>
        </authorList>
    </citation>
    <scope>NUCLEOTIDE SEQUENCE [LARGE SCALE GENOMIC DNA]</scope>
    <source>
        <strain evidence="2 3">Sanger_29</strain>
    </source>
</reference>
<dbReference type="EMBL" id="JAOQKE010000010">
    <property type="protein sequence ID" value="MCU6725548.1"/>
    <property type="molecule type" value="Genomic_DNA"/>
</dbReference>
<accession>A0ABT2SM12</accession>
<evidence type="ECO:0000313" key="3">
    <source>
        <dbReference type="Proteomes" id="UP001652338"/>
    </source>
</evidence>
<feature type="non-terminal residue" evidence="2">
    <location>
        <position position="1"/>
    </location>
</feature>